<dbReference type="EMBL" id="JAKVQD010000007">
    <property type="protein sequence ID" value="MCH4553776.1"/>
    <property type="molecule type" value="Genomic_DNA"/>
</dbReference>
<comment type="caution">
    <text evidence="2">The sequence shown here is derived from an EMBL/GenBank/DDBJ whole genome shotgun (WGS) entry which is preliminary data.</text>
</comment>
<dbReference type="InterPro" id="IPR000182">
    <property type="entry name" value="GNAT_dom"/>
</dbReference>
<proteinExistence type="predicted"/>
<keyword evidence="3" id="KW-1185">Reference proteome</keyword>
<dbReference type="Gene3D" id="3.40.630.30">
    <property type="match status" value="1"/>
</dbReference>
<sequence>MNLYKSYETERLILKPTTGEDAAFVLELFNTPKWLEYIGDRQVNTIEAAKDYIESKMMPQLQRLGYGNYTLIRKTDLCKIGSCGLYDREGLDGIDIGFAFLPAFEKLGYAFEAATKVKELALFEFGLTEIHAITTKENISSQRLLEKLGLTCMGIINIPNDDEDLLHYKFSKQSNL</sequence>
<dbReference type="Proteomes" id="UP001156141">
    <property type="component" value="Unassembled WGS sequence"/>
</dbReference>
<reference evidence="2" key="1">
    <citation type="submission" date="2022-02" db="EMBL/GenBank/DDBJ databases">
        <title>Aestuariibaculum sp., a marine bacterium isolated from sediment in Guangxi.</title>
        <authorList>
            <person name="Ying J."/>
        </authorList>
    </citation>
    <scope>NUCLEOTIDE SEQUENCE</scope>
    <source>
        <strain evidence="2">L182</strain>
    </source>
</reference>
<accession>A0ABS9RLD9</accession>
<evidence type="ECO:0000259" key="1">
    <source>
        <dbReference type="PROSITE" id="PS51186"/>
    </source>
</evidence>
<dbReference type="PANTHER" id="PTHR43792">
    <property type="entry name" value="GNAT FAMILY, PUTATIVE (AFU_ORTHOLOGUE AFUA_3G00765)-RELATED-RELATED"/>
    <property type="match status" value="1"/>
</dbReference>
<evidence type="ECO:0000313" key="3">
    <source>
        <dbReference type="Proteomes" id="UP001156141"/>
    </source>
</evidence>
<dbReference type="InterPro" id="IPR051531">
    <property type="entry name" value="N-acetyltransferase"/>
</dbReference>
<name>A0ABS9RLD9_9FLAO</name>
<gene>
    <name evidence="2" type="ORF">MKW35_14210</name>
</gene>
<dbReference type="PANTHER" id="PTHR43792:SF1">
    <property type="entry name" value="N-ACETYLTRANSFERASE DOMAIN-CONTAINING PROTEIN"/>
    <property type="match status" value="1"/>
</dbReference>
<organism evidence="2 3">
    <name type="scientific">Aestuariibaculum lutulentum</name>
    <dbReference type="NCBI Taxonomy" id="2920935"/>
    <lineage>
        <taxon>Bacteria</taxon>
        <taxon>Pseudomonadati</taxon>
        <taxon>Bacteroidota</taxon>
        <taxon>Flavobacteriia</taxon>
        <taxon>Flavobacteriales</taxon>
        <taxon>Flavobacteriaceae</taxon>
    </lineage>
</organism>
<dbReference type="Pfam" id="PF13302">
    <property type="entry name" value="Acetyltransf_3"/>
    <property type="match status" value="1"/>
</dbReference>
<dbReference type="PROSITE" id="PS51186">
    <property type="entry name" value="GNAT"/>
    <property type="match status" value="1"/>
</dbReference>
<dbReference type="InterPro" id="IPR016181">
    <property type="entry name" value="Acyl_CoA_acyltransferase"/>
</dbReference>
<protein>
    <submittedName>
        <fullName evidence="2">GNAT family N-acetyltransferase</fullName>
    </submittedName>
</protein>
<feature type="domain" description="N-acetyltransferase" evidence="1">
    <location>
        <begin position="12"/>
        <end position="175"/>
    </location>
</feature>
<dbReference type="RefSeq" id="WP_240574952.1">
    <property type="nucleotide sequence ID" value="NZ_CP136709.1"/>
</dbReference>
<evidence type="ECO:0000313" key="2">
    <source>
        <dbReference type="EMBL" id="MCH4553776.1"/>
    </source>
</evidence>
<dbReference type="SUPFAM" id="SSF55729">
    <property type="entry name" value="Acyl-CoA N-acyltransferases (Nat)"/>
    <property type="match status" value="1"/>
</dbReference>